<feature type="domain" description="WLGC" evidence="2">
    <location>
        <begin position="522"/>
        <end position="585"/>
    </location>
</feature>
<evidence type="ECO:0000313" key="3">
    <source>
        <dbReference type="EMBL" id="KAG7396642.1"/>
    </source>
</evidence>
<sequence length="585" mass="65522">MVFSKGWKVAQDPTAKTATATGELDVKRNPIDAQSEIAEFDSWWKWRRRRSASIGWGNLMLMTLIFLLSSLWSALLIFLNLEPNQSANYILQTASLDHGHFWQSRLAPSSVQAASASLLLVVIGVYCHLLYLLHVRRPPRRVLSDELKSKGPKTILRKMTTKVDKLTASERMQRLPRVIVRKVLRTIAKFYRDVVSTEGKYRKVWNVLMEIPEIILQILSLQEYMMQGLDSSLLYFYAALMATNAFLAFYHIQFKWNEDTLHHILKDSIVDAIFAVFFPALILFYSFSVFQGDLKAVKIRQKVLIHTGVEVFPSWVSTTFSNMDYLHIEGDTSSTNLVELPNDFFNSMSKIHTIHLSYLSNLSSLPPLVGLTALESVYFGYLDSIKELPSMEGLSSIQVIAMESLPQVRSLPEIASYQDTLEMVFIQDMPACCSGFLSDGTCNTTFLNCCQEESLQDQSSSSSFNTDSSSSPTCLRLPGDSNLLPTNASLAILNQFAANVSNFCDSAQASCPYILASHLLKSMDICDGVLYRECTSEANGVGICFNQDMGPVQCVHSQSTVDMREAEIAAGCECDVVEEQWLGCT</sequence>
<evidence type="ECO:0000256" key="1">
    <source>
        <dbReference type="SAM" id="Phobius"/>
    </source>
</evidence>
<dbReference type="InterPro" id="IPR058256">
    <property type="entry name" value="WLGC"/>
</dbReference>
<feature type="transmembrane region" description="Helical" evidence="1">
    <location>
        <begin position="55"/>
        <end position="79"/>
    </location>
</feature>
<feature type="transmembrane region" description="Helical" evidence="1">
    <location>
        <begin position="272"/>
        <end position="290"/>
    </location>
</feature>
<organism evidence="3 4">
    <name type="scientific">Phytophthora boehmeriae</name>
    <dbReference type="NCBI Taxonomy" id="109152"/>
    <lineage>
        <taxon>Eukaryota</taxon>
        <taxon>Sar</taxon>
        <taxon>Stramenopiles</taxon>
        <taxon>Oomycota</taxon>
        <taxon>Peronosporomycetes</taxon>
        <taxon>Peronosporales</taxon>
        <taxon>Peronosporaceae</taxon>
        <taxon>Phytophthora</taxon>
    </lineage>
</organism>
<gene>
    <name evidence="3" type="ORF">PHYBOEH_001975</name>
</gene>
<dbReference type="AlphaFoldDB" id="A0A8T1WRG1"/>
<evidence type="ECO:0000259" key="2">
    <source>
        <dbReference type="Pfam" id="PF26605"/>
    </source>
</evidence>
<evidence type="ECO:0000313" key="4">
    <source>
        <dbReference type="Proteomes" id="UP000693981"/>
    </source>
</evidence>
<accession>A0A8T1WRG1</accession>
<reference evidence="3" key="1">
    <citation type="submission" date="2021-02" db="EMBL/GenBank/DDBJ databases">
        <authorList>
            <person name="Palmer J.M."/>
        </authorList>
    </citation>
    <scope>NUCLEOTIDE SEQUENCE</scope>
    <source>
        <strain evidence="3">SCRP23</strain>
    </source>
</reference>
<keyword evidence="1" id="KW-1133">Transmembrane helix</keyword>
<comment type="caution">
    <text evidence="3">The sequence shown here is derived from an EMBL/GenBank/DDBJ whole genome shotgun (WGS) entry which is preliminary data.</text>
</comment>
<proteinExistence type="predicted"/>
<keyword evidence="1" id="KW-0472">Membrane</keyword>
<keyword evidence="1" id="KW-0812">Transmembrane</keyword>
<dbReference type="Proteomes" id="UP000693981">
    <property type="component" value="Unassembled WGS sequence"/>
</dbReference>
<feature type="transmembrane region" description="Helical" evidence="1">
    <location>
        <begin position="233"/>
        <end position="252"/>
    </location>
</feature>
<feature type="transmembrane region" description="Helical" evidence="1">
    <location>
        <begin position="111"/>
        <end position="133"/>
    </location>
</feature>
<dbReference type="Pfam" id="PF26605">
    <property type="entry name" value="WLGC"/>
    <property type="match status" value="1"/>
</dbReference>
<name>A0A8T1WRG1_9STRA</name>
<dbReference type="OrthoDB" id="112950at2759"/>
<protein>
    <recommendedName>
        <fullName evidence="2">WLGC domain-containing protein</fullName>
    </recommendedName>
</protein>
<keyword evidence="4" id="KW-1185">Reference proteome</keyword>
<dbReference type="EMBL" id="JAGDFL010000146">
    <property type="protein sequence ID" value="KAG7396642.1"/>
    <property type="molecule type" value="Genomic_DNA"/>
</dbReference>